<dbReference type="VEuPathDB" id="VectorBase:SCAU001114"/>
<dbReference type="AlphaFoldDB" id="A0A1I8NQC0"/>
<evidence type="ECO:0000256" key="1">
    <source>
        <dbReference type="SAM" id="MobiDB-lite"/>
    </source>
</evidence>
<evidence type="ECO:0000313" key="3">
    <source>
        <dbReference type="Proteomes" id="UP000095300"/>
    </source>
</evidence>
<sequence>MRRQMEPLMQNKNFLPQNQLNYNKISAISFAYSAVAEDIESLKSFCEPISGINRPQIQFLPAPVPALFYDLAAAAAAANNNSQSNNNCYNNINITQHPPPRPSLLCPQEDTTTPPTYYNYNHNYIHQHQLQQQQQLHHQQQQQAHYNPFLTHPQPQHLNHLPQPVGPHLPHLFSNKPFGCSASSYLGGSTGFAGLGLGGLGGALTGGAGAGYTPLGRSYRYYKHHSTGGLGHSSYNGYYSLSFGESYYPYTHSPGGGLGAGGSSGGLAPLGGSGNYFGRISPAAAHTGPLLATSAAETRTSLLKLASPTAQASTLAPPPPPPLLPPLDDDLQVSTEPYLSTYSSRPIDYIPSPPASLRSETYAYRPRRRAPETGRYSATGYYTRQRARGFSPIIDCDRYLDREFVGRSRLRANSLQSHCDLGLSPFGAIDRLSPIPRHSSSPRQQREKYLSPGGSPKYGSKTSSTAQGPHHLESQYHSQAYNASSQNISALPPPTDTAAEIRRHISRPISDRPTAKRTIEQFRQQEEAEKEQGEEEALQTAEPGAENTNSKRISINHPTTTTPHNNHSNTNSSNITNTTLQISRKHRAQQRLSQAVPHDP</sequence>
<feature type="compositionally biased region" description="Low complexity" evidence="1">
    <location>
        <begin position="553"/>
        <end position="579"/>
    </location>
</feature>
<dbReference type="EnsemblMetazoa" id="SCAU001114-RA">
    <property type="protein sequence ID" value="SCAU001114-PA"/>
    <property type="gene ID" value="SCAU001114"/>
</dbReference>
<dbReference type="Proteomes" id="UP000095300">
    <property type="component" value="Unassembled WGS sequence"/>
</dbReference>
<feature type="region of interest" description="Disordered" evidence="1">
    <location>
        <begin position="524"/>
        <end position="600"/>
    </location>
</feature>
<accession>A0A1I8NQC0</accession>
<gene>
    <name evidence="2" type="primary">106082034</name>
</gene>
<keyword evidence="3" id="KW-1185">Reference proteome</keyword>
<protein>
    <submittedName>
        <fullName evidence="2">Uncharacterized protein</fullName>
    </submittedName>
</protein>
<name>A0A1I8NQC0_STOCA</name>
<feature type="region of interest" description="Disordered" evidence="1">
    <location>
        <begin position="432"/>
        <end position="469"/>
    </location>
</feature>
<evidence type="ECO:0000313" key="2">
    <source>
        <dbReference type="EnsemblMetazoa" id="SCAU001114-PA"/>
    </source>
</evidence>
<proteinExistence type="predicted"/>
<reference evidence="2" key="1">
    <citation type="submission" date="2020-05" db="UniProtKB">
        <authorList>
            <consortium name="EnsemblMetazoa"/>
        </authorList>
    </citation>
    <scope>IDENTIFICATION</scope>
    <source>
        <strain evidence="2">USDA</strain>
    </source>
</reference>
<organism evidence="2 3">
    <name type="scientific">Stomoxys calcitrans</name>
    <name type="common">Stable fly</name>
    <name type="synonym">Conops calcitrans</name>
    <dbReference type="NCBI Taxonomy" id="35570"/>
    <lineage>
        <taxon>Eukaryota</taxon>
        <taxon>Metazoa</taxon>
        <taxon>Ecdysozoa</taxon>
        <taxon>Arthropoda</taxon>
        <taxon>Hexapoda</taxon>
        <taxon>Insecta</taxon>
        <taxon>Pterygota</taxon>
        <taxon>Neoptera</taxon>
        <taxon>Endopterygota</taxon>
        <taxon>Diptera</taxon>
        <taxon>Brachycera</taxon>
        <taxon>Muscomorpha</taxon>
        <taxon>Muscoidea</taxon>
        <taxon>Muscidae</taxon>
        <taxon>Stomoxys</taxon>
    </lineage>
</organism>